<sequence length="265" mass="28984">MSNQAVEKSALARNFSDAAKHYDAWATAQAEIASGLALRMDRREPALMVDLGCGTGLLSVLLLERYPKASLVGLDLAEGMVEACRKRWNGLDRARFVAGDVEDPACLVRGADLVACSCVAQWFGNPIGTMRMWAEALAPGGILACAFLIQGSFFELESAYHHALQARFQGLRLWKAETAHDIGKAAGLRVLHCEEESILAGYDSARAALRSYKHIGAVFQGQPGHRPLGPAQMRRLLACYEQQADSQGRVTVTHRVQYFIAEKPR</sequence>
<dbReference type="eggNOG" id="COG2226">
    <property type="taxonomic scope" value="Bacteria"/>
</dbReference>
<dbReference type="PANTHER" id="PTHR43861">
    <property type="entry name" value="TRANS-ACONITATE 2-METHYLTRANSFERASE-RELATED"/>
    <property type="match status" value="1"/>
</dbReference>
<dbReference type="InterPro" id="IPR041698">
    <property type="entry name" value="Methyltransf_25"/>
</dbReference>
<proteinExistence type="predicted"/>
<gene>
    <name evidence="4" type="ORF">Desaf_0992</name>
</gene>
<dbReference type="KEGG" id="daf:Desaf_0992"/>
<dbReference type="PANTHER" id="PTHR43861:SF1">
    <property type="entry name" value="TRANS-ACONITATE 2-METHYLTRANSFERASE"/>
    <property type="match status" value="1"/>
</dbReference>
<dbReference type="Proteomes" id="UP000007844">
    <property type="component" value="Chromosome"/>
</dbReference>
<evidence type="ECO:0000313" key="4">
    <source>
        <dbReference type="EMBL" id="EGJ49340.1"/>
    </source>
</evidence>
<reference evidence="4 5" key="1">
    <citation type="journal article" date="2011" name="J. Bacteriol.">
        <title>Genome sequence of the mercury-methylating and pleomorphic Desulfovibrio africanus Strain Walvis Bay.</title>
        <authorList>
            <person name="Brown S.D."/>
            <person name="Wall J.D."/>
            <person name="Kucken A.M."/>
            <person name="Gilmour C.C."/>
            <person name="Podar M."/>
            <person name="Brandt C.C."/>
            <person name="Teshima H."/>
            <person name="Detter J.C."/>
            <person name="Han C.S."/>
            <person name="Land M.L."/>
            <person name="Lucas S."/>
            <person name="Han J."/>
            <person name="Pennacchio L."/>
            <person name="Nolan M."/>
            <person name="Pitluck S."/>
            <person name="Woyke T."/>
            <person name="Goodwin L."/>
            <person name="Palumbo A.V."/>
            <person name="Elias D.A."/>
        </authorList>
    </citation>
    <scope>NUCLEOTIDE SEQUENCE [LARGE SCALE GENOMIC DNA]</scope>
    <source>
        <strain evidence="4 5">Walvis Bay</strain>
    </source>
</reference>
<feature type="domain" description="Methyltransferase" evidence="3">
    <location>
        <begin position="49"/>
        <end position="141"/>
    </location>
</feature>
<evidence type="ECO:0000259" key="3">
    <source>
        <dbReference type="Pfam" id="PF13649"/>
    </source>
</evidence>
<evidence type="ECO:0000313" key="5">
    <source>
        <dbReference type="Proteomes" id="UP000007844"/>
    </source>
</evidence>
<dbReference type="GO" id="GO:0008168">
    <property type="term" value="F:methyltransferase activity"/>
    <property type="evidence" value="ECO:0007669"/>
    <property type="project" value="UniProtKB-KW"/>
</dbReference>
<keyword evidence="2 4" id="KW-0808">Transferase</keyword>
<keyword evidence="1 4" id="KW-0489">Methyltransferase</keyword>
<dbReference type="GO" id="GO:0032259">
    <property type="term" value="P:methylation"/>
    <property type="evidence" value="ECO:0007669"/>
    <property type="project" value="UniProtKB-KW"/>
</dbReference>
<organism evidence="4 5">
    <name type="scientific">Desulfocurvibacter africanus subsp. africanus str. Walvis Bay</name>
    <dbReference type="NCBI Taxonomy" id="690850"/>
    <lineage>
        <taxon>Bacteria</taxon>
        <taxon>Pseudomonadati</taxon>
        <taxon>Thermodesulfobacteriota</taxon>
        <taxon>Desulfovibrionia</taxon>
        <taxon>Desulfovibrionales</taxon>
        <taxon>Desulfovibrionaceae</taxon>
        <taxon>Desulfocurvibacter</taxon>
    </lineage>
</organism>
<dbReference type="RefSeq" id="WP_014259155.1">
    <property type="nucleotide sequence ID" value="NC_016629.1"/>
</dbReference>
<dbReference type="STRING" id="690850.Desaf_0992"/>
<dbReference type="Gene3D" id="3.40.50.150">
    <property type="entry name" value="Vaccinia Virus protein VP39"/>
    <property type="match status" value="1"/>
</dbReference>
<dbReference type="CDD" id="cd02440">
    <property type="entry name" value="AdoMet_MTases"/>
    <property type="match status" value="1"/>
</dbReference>
<dbReference type="EMBL" id="CP003221">
    <property type="protein sequence ID" value="EGJ49340.1"/>
    <property type="molecule type" value="Genomic_DNA"/>
</dbReference>
<accession>F3YWF4</accession>
<name>F3YWF4_DESAF</name>
<evidence type="ECO:0000256" key="1">
    <source>
        <dbReference type="ARBA" id="ARBA00022603"/>
    </source>
</evidence>
<dbReference type="AlphaFoldDB" id="F3YWF4"/>
<dbReference type="HOGENOM" id="CLU_046586_2_3_7"/>
<protein>
    <submittedName>
        <fullName evidence="4">Methyltransferase type 11</fullName>
    </submittedName>
</protein>
<dbReference type="SUPFAM" id="SSF53335">
    <property type="entry name" value="S-adenosyl-L-methionine-dependent methyltransferases"/>
    <property type="match status" value="1"/>
</dbReference>
<keyword evidence="5" id="KW-1185">Reference proteome</keyword>
<dbReference type="InterPro" id="IPR029063">
    <property type="entry name" value="SAM-dependent_MTases_sf"/>
</dbReference>
<evidence type="ECO:0000256" key="2">
    <source>
        <dbReference type="ARBA" id="ARBA00022679"/>
    </source>
</evidence>
<dbReference type="Pfam" id="PF13649">
    <property type="entry name" value="Methyltransf_25"/>
    <property type="match status" value="1"/>
</dbReference>